<sequence length="46" mass="4944">FIVAVERGRVATQVYIPVIFLVVVTISSSPLSLTIFPSGEIHCKVG</sequence>
<feature type="non-terminal residue" evidence="2">
    <location>
        <position position="46"/>
    </location>
</feature>
<name>A0AA35SE86_GEOBA</name>
<protein>
    <submittedName>
        <fullName evidence="2">Uncharacterized protein</fullName>
    </submittedName>
</protein>
<keyword evidence="1" id="KW-1133">Transmembrane helix</keyword>
<keyword evidence="3" id="KW-1185">Reference proteome</keyword>
<keyword evidence="1" id="KW-0812">Transmembrane</keyword>
<dbReference type="Proteomes" id="UP001174909">
    <property type="component" value="Unassembled WGS sequence"/>
</dbReference>
<dbReference type="EMBL" id="CASHTH010002255">
    <property type="protein sequence ID" value="CAI8027031.1"/>
    <property type="molecule type" value="Genomic_DNA"/>
</dbReference>
<evidence type="ECO:0000256" key="1">
    <source>
        <dbReference type="SAM" id="Phobius"/>
    </source>
</evidence>
<evidence type="ECO:0000313" key="2">
    <source>
        <dbReference type="EMBL" id="CAI8027031.1"/>
    </source>
</evidence>
<comment type="caution">
    <text evidence="2">The sequence shown here is derived from an EMBL/GenBank/DDBJ whole genome shotgun (WGS) entry which is preliminary data.</text>
</comment>
<organism evidence="2 3">
    <name type="scientific">Geodia barretti</name>
    <name type="common">Barrett's horny sponge</name>
    <dbReference type="NCBI Taxonomy" id="519541"/>
    <lineage>
        <taxon>Eukaryota</taxon>
        <taxon>Metazoa</taxon>
        <taxon>Porifera</taxon>
        <taxon>Demospongiae</taxon>
        <taxon>Heteroscleromorpha</taxon>
        <taxon>Tetractinellida</taxon>
        <taxon>Astrophorina</taxon>
        <taxon>Geodiidae</taxon>
        <taxon>Geodia</taxon>
    </lineage>
</organism>
<evidence type="ECO:0000313" key="3">
    <source>
        <dbReference type="Proteomes" id="UP001174909"/>
    </source>
</evidence>
<dbReference type="AlphaFoldDB" id="A0AA35SE86"/>
<reference evidence="2" key="1">
    <citation type="submission" date="2023-03" db="EMBL/GenBank/DDBJ databases">
        <authorList>
            <person name="Steffen K."/>
            <person name="Cardenas P."/>
        </authorList>
    </citation>
    <scope>NUCLEOTIDE SEQUENCE</scope>
</reference>
<proteinExistence type="predicted"/>
<feature type="transmembrane region" description="Helical" evidence="1">
    <location>
        <begin position="14"/>
        <end position="36"/>
    </location>
</feature>
<keyword evidence="1" id="KW-0472">Membrane</keyword>
<accession>A0AA35SE86</accession>
<gene>
    <name evidence="2" type="ORF">GBAR_LOCUS15483</name>
</gene>